<comment type="subcellular location">
    <subcellularLocation>
        <location evidence="2">Secreted</location>
    </subcellularLocation>
</comment>
<feature type="compositionally biased region" description="Low complexity" evidence="10">
    <location>
        <begin position="2349"/>
        <end position="2364"/>
    </location>
</feature>
<dbReference type="OrthoDB" id="430492at2759"/>
<keyword evidence="7" id="KW-0378">Hydrolase</keyword>
<reference evidence="14 15" key="1">
    <citation type="submission" date="2014-11" db="EMBL/GenBank/DDBJ databases">
        <authorList>
            <person name="Zhu J."/>
            <person name="Qi W."/>
            <person name="Song R."/>
        </authorList>
    </citation>
    <scope>NUCLEOTIDE SEQUENCE [LARGE SCALE GENOMIC DNA]</scope>
</reference>
<dbReference type="GO" id="GO:0008237">
    <property type="term" value="F:metallopeptidase activity"/>
    <property type="evidence" value="ECO:0007669"/>
    <property type="project" value="UniProtKB-KW"/>
</dbReference>
<keyword evidence="4" id="KW-0645">Protease</keyword>
<dbReference type="SMART" id="SM01360">
    <property type="entry name" value="A2M"/>
    <property type="match status" value="1"/>
</dbReference>
<dbReference type="SMART" id="SM01359">
    <property type="entry name" value="A2M_N_2"/>
    <property type="match status" value="1"/>
</dbReference>
<comment type="cofactor">
    <cofactor evidence="1">
        <name>Zn(2+)</name>
        <dbReference type="ChEBI" id="CHEBI:29105"/>
    </cofactor>
</comment>
<dbReference type="Proteomes" id="UP000041254">
    <property type="component" value="Unassembled WGS sequence"/>
</dbReference>
<sequence length="2407" mass="258261">MGRSALAYVFLVVVLAWCGCGVHAQGSFEPDFEVLSFLPDNEDRRLTAKQAIVVVFNLPVIPLGADYITDDFTSPFNITANNALGKIPGTTYWVTTSIARFDPAVDWPSDLEVTVKINRDLTSVSGKALVDSPAFDEASLARVYKTDTQSLSVGTVRSNRTLELTGGLWASNVDKWIDDADEVPPDSEIRVTFTSPVTLKQLQTLDPSTNQYPIRIVNRKTASDMLPADAFTVAKCRQRPTMPVEPPGGWLMAGGVTAAEVEKHGLNGTTKCVELRLKSGEGSSGVLKSGEVYEVVLQPGKAYSPLSGPYTKRNESGGSDKPLVTGLRPFRFQARRRSVSVGSDRLTLWVRHGLPPAITADILAKQIIVTPAVGGLNVSLDNNATVRLTGEFIPSTSYTVAVAASRSIIDGWGLPLESSSIPFKTRAGSEIVEMADSYEPLFFPVVPGVDGSGDDFTWSVIYRPQHGGGGDARAAPTVRSAALYRIPAQESDIGAFLIKAFRPSDAPTTDSGYLAADISELSESLSPAPGMPLLANATLAPTAPSLYVAELRYEMCHTAGNGQNCYPRIESALVNLATAAVTVAVSQRDKKGMTSRVTASASGLADGLPLEGVRITAWELRTRREVTAVSLGFGLTEEDGVASFDITPQEPWSTVVVVLQSADDTDASQPSFAVTGPISRGHRHYPQAAEQNAEDAAEDALSSSDVQATWTTDRGIYKPTDTIAIHGFVAATVERCGREVTTGTGCPLGDVNESAAEWVVAMAWKWAENTCDLAVAPIDRIGAFNLTVEVSPVATYGPLATPQLLVGPPGILQGASCTQVGADCPVGQFCDPVITPQTKGPSTLLISDPRPPSVVMTVDVAPVWVPKTLLKVEGKVETYTGVPLQQTAVMIEVDVNPKVKINGTDGTFFAFVSETQETQCFPEKNLMKITSNIVTDGKGEFAVDLTIDPNDEYGRITLSLLDQLRMKVTTRGVTGELIEETDNIVTAYMGYFIKDIKVDPSPPLPGRPFRPAVSTAPHPDVTPATPPAGSSTTLWLFEAKHDIKPDIEPYPWYRMMDDRPTVPADCREYIRYEDGENSLVSPGKMEATSNFTLKKTCSDVGGGFGADDECVLTMDTLAHYLVVAQLVVPTVSSAGHFAQCTVIGSTEKEWQESPLDSWSPSDIAAKFSKPSYAPDEDIQLSFRNPFASAASAILFWGMGKWKRVADIGADELATVTIGPMGADCLETCDVAIVLAAPITSDIQLDPSPPTAVLLPSWGPQYVKTTVSVKIEGANNELAGVNVTLDRESYSPGQEVTVDISAEMKGEGSAADGVVGVLVVDKALLDIHPHPLMKPSEGFVPSKADPLSTVYASYKGLVSRQAYNTGRDILMRRMAMSPWIEPSWPSRPDVSDLDKTDDEYLDRFLAQLTNFPSDFLYPTPTSFYQPRTERAAHWKARMGGGGPVNGVEPVAYAAPPSGFAPTSVSREADDGGAGASEEILASAVGAAKTIREEFATLVAFKVAPLDGLRGQVRFKLPDNTGTFVVRTFVVGSRMGPDDKHELQWGSQETELQSAIAVSLKPYLPRFMRVGDMASFGAVLTVDPQQVDVGYDVRLEGVEGITFLGTEEDKLNRLRPTRSTTRVTWRFKAEALGTARVTMSVRHIQTNQLLDQVEDTFEVLPPQQKITMGTTIAISPAAFNEEGRNVLIEEGLSLPDLLAGVGGVNVTASVGHSGAILSVTNTLSSGAFGGGKDKDIEPYGGALLAVVFNRWMLRSQYGVSEGMEGIDAAMDIVTEKIEEYISPKNRKLGFLPRPWSTYTQWSRPYASLNLQLTATAILVGQEAEFAPLVERESLFKDRIKDKLRKEVYEWQEAKRKSGSRSTFIEWVGVSTVALLRYVLGSTYDFNLPPGVDGADLSFKTLLTQVAKEEYAFTSARYWAVLTQLKEGLTSSLAAPTMAAARDNFRIQGPTGYVANSKGGDYPASDIEQGLVLLLWSYDKEFATHQFAARVGLFLAQGGSSGLSPWTRGLSPFAAIWGAKGMRRLDGATQSADPNLTLEVSSGAASLINTTFTKAAPGPVSDTLPWTSEQLDLTGQPPKITFDAAGTGSVFTSLSIDFVAASPASYPTYKGILVQKRLLRHDSVKGCTGEHINATTSGQVVCVVASVTVKDYMNDVEIADELPAGLEAFDPHLKGDGGPPGVMPLPRRSGGGAVDGSFWSSLFSYRWFPMCSQQTMRSRVLFSCSALHPGEHTFTYQALANVEGLYVLPPIHSFVSSAREVMGLSAASYMAVQSDSDTPETDYTDMLLPIQVSGRSFVLAPQSCPECPVGSSGCDVSRGVCLCMDVAHGREVDCDSLDVQSPVDPTANGSEPPTFLTSSTGSTGPTLARAEKSGGGTTSGASSGWTPSRTVLLFSLVWLLQGGWAARRDE</sequence>
<dbReference type="GO" id="GO:0046872">
    <property type="term" value="F:metal ion binding"/>
    <property type="evidence" value="ECO:0007669"/>
    <property type="project" value="UniProtKB-KW"/>
</dbReference>
<dbReference type="VEuPathDB" id="CryptoDB:Vbra_11676"/>
<evidence type="ECO:0000313" key="14">
    <source>
        <dbReference type="EMBL" id="CEL94742.1"/>
    </source>
</evidence>
<dbReference type="Pfam" id="PF07703">
    <property type="entry name" value="A2M_BRD"/>
    <property type="match status" value="1"/>
</dbReference>
<keyword evidence="3" id="KW-0964">Secreted</keyword>
<evidence type="ECO:0008006" key="16">
    <source>
        <dbReference type="Google" id="ProtNLM"/>
    </source>
</evidence>
<evidence type="ECO:0000259" key="13">
    <source>
        <dbReference type="SMART" id="SM01360"/>
    </source>
</evidence>
<keyword evidence="6 11" id="KW-0732">Signal</keyword>
<organism evidence="14 15">
    <name type="scientific">Vitrella brassicaformis (strain CCMP3155)</name>
    <dbReference type="NCBI Taxonomy" id="1169540"/>
    <lineage>
        <taxon>Eukaryota</taxon>
        <taxon>Sar</taxon>
        <taxon>Alveolata</taxon>
        <taxon>Colpodellida</taxon>
        <taxon>Vitrellaceae</taxon>
        <taxon>Vitrella</taxon>
    </lineage>
</organism>
<evidence type="ECO:0000256" key="10">
    <source>
        <dbReference type="SAM" id="MobiDB-lite"/>
    </source>
</evidence>
<evidence type="ECO:0000256" key="5">
    <source>
        <dbReference type="ARBA" id="ARBA00022723"/>
    </source>
</evidence>
<evidence type="ECO:0000256" key="2">
    <source>
        <dbReference type="ARBA" id="ARBA00004613"/>
    </source>
</evidence>
<accession>A0A0G4EGB0</accession>
<dbReference type="PROSITE" id="PS51257">
    <property type="entry name" value="PROKAR_LIPOPROTEIN"/>
    <property type="match status" value="1"/>
</dbReference>
<protein>
    <recommendedName>
        <fullName evidence="16">Alpha-2-macroglobulin domain-containing protein</fullName>
    </recommendedName>
</protein>
<evidence type="ECO:0000313" key="15">
    <source>
        <dbReference type="Proteomes" id="UP000041254"/>
    </source>
</evidence>
<dbReference type="InterPro" id="IPR041246">
    <property type="entry name" value="Bact_MG10"/>
</dbReference>
<proteinExistence type="predicted"/>
<evidence type="ECO:0000259" key="12">
    <source>
        <dbReference type="SMART" id="SM01359"/>
    </source>
</evidence>
<name>A0A0G4EGB0_VITBC</name>
<dbReference type="InParanoid" id="A0A0G4EGB0"/>
<dbReference type="Pfam" id="PF17973">
    <property type="entry name" value="bMG10"/>
    <property type="match status" value="1"/>
</dbReference>
<dbReference type="InterPro" id="IPR001599">
    <property type="entry name" value="Macroglobln_a2"/>
</dbReference>
<feature type="region of interest" description="Disordered" evidence="10">
    <location>
        <begin position="2337"/>
        <end position="2381"/>
    </location>
</feature>
<evidence type="ECO:0000256" key="7">
    <source>
        <dbReference type="ARBA" id="ARBA00022801"/>
    </source>
</evidence>
<dbReference type="OMA" id="PRCEPRL"/>
<keyword evidence="5" id="KW-0479">Metal-binding</keyword>
<evidence type="ECO:0000256" key="6">
    <source>
        <dbReference type="ARBA" id="ARBA00022729"/>
    </source>
</evidence>
<feature type="signal peptide" evidence="11">
    <location>
        <begin position="1"/>
        <end position="24"/>
    </location>
</feature>
<dbReference type="GO" id="GO:0004866">
    <property type="term" value="F:endopeptidase inhibitor activity"/>
    <property type="evidence" value="ECO:0007669"/>
    <property type="project" value="InterPro"/>
</dbReference>
<dbReference type="GO" id="GO:0005576">
    <property type="term" value="C:extracellular region"/>
    <property type="evidence" value="ECO:0007669"/>
    <property type="project" value="UniProtKB-SubCell"/>
</dbReference>
<dbReference type="PANTHER" id="PTHR13062">
    <property type="entry name" value="COLLAGENASE"/>
    <property type="match status" value="1"/>
</dbReference>
<dbReference type="GO" id="GO:0006508">
    <property type="term" value="P:proteolysis"/>
    <property type="evidence" value="ECO:0007669"/>
    <property type="project" value="UniProtKB-KW"/>
</dbReference>
<feature type="region of interest" description="Disordered" evidence="10">
    <location>
        <begin position="1003"/>
        <end position="1028"/>
    </location>
</feature>
<gene>
    <name evidence="14" type="ORF">Vbra_11676</name>
</gene>
<dbReference type="Gene3D" id="2.60.40.3710">
    <property type="match status" value="1"/>
</dbReference>
<evidence type="ECO:0000256" key="11">
    <source>
        <dbReference type="SAM" id="SignalP"/>
    </source>
</evidence>
<keyword evidence="9" id="KW-0482">Metalloprotease</keyword>
<evidence type="ECO:0000256" key="4">
    <source>
        <dbReference type="ARBA" id="ARBA00022670"/>
    </source>
</evidence>
<evidence type="ECO:0000256" key="9">
    <source>
        <dbReference type="ARBA" id="ARBA00023049"/>
    </source>
</evidence>
<dbReference type="EMBL" id="CDMY01000226">
    <property type="protein sequence ID" value="CEL94742.1"/>
    <property type="molecule type" value="Genomic_DNA"/>
</dbReference>
<dbReference type="PANTHER" id="PTHR13062:SF12">
    <property type="entry name" value="ALPHA-2-MACROGLOBULIN DOMAIN-CONTAINING PROTEIN"/>
    <property type="match status" value="1"/>
</dbReference>
<evidence type="ECO:0000256" key="1">
    <source>
        <dbReference type="ARBA" id="ARBA00001947"/>
    </source>
</evidence>
<keyword evidence="15" id="KW-1185">Reference proteome</keyword>
<feature type="domain" description="Alpha-2-macroglobulin" evidence="13">
    <location>
        <begin position="1496"/>
        <end position="1593"/>
    </location>
</feature>
<dbReference type="PhylomeDB" id="A0A0G4EGB0"/>
<feature type="chain" id="PRO_5005187587" description="Alpha-2-macroglobulin domain-containing protein" evidence="11">
    <location>
        <begin position="25"/>
        <end position="2407"/>
    </location>
</feature>
<keyword evidence="8" id="KW-0862">Zinc</keyword>
<feature type="domain" description="Alpha-2-macroglobulin bait region" evidence="12">
    <location>
        <begin position="1163"/>
        <end position="1326"/>
    </location>
</feature>
<dbReference type="InterPro" id="IPR011625">
    <property type="entry name" value="A2M_N_BRD"/>
</dbReference>
<evidence type="ECO:0000256" key="8">
    <source>
        <dbReference type="ARBA" id="ARBA00022833"/>
    </source>
</evidence>
<evidence type="ECO:0000256" key="3">
    <source>
        <dbReference type="ARBA" id="ARBA00022525"/>
    </source>
</evidence>